<evidence type="ECO:0000313" key="5">
    <source>
        <dbReference type="EMBL" id="KAK1925287.1"/>
    </source>
</evidence>
<dbReference type="SMART" id="SM00389">
    <property type="entry name" value="HOX"/>
    <property type="match status" value="1"/>
</dbReference>
<protein>
    <recommendedName>
        <fullName evidence="4">Homeobox domain-containing protein</fullName>
    </recommendedName>
</protein>
<sequence length="690" mass="76159">MVTLYQRLHIAADRIEQDCSRIAPASRPLILRGLQPILDVKSDDWLLLPEERCLLPPKVYYDLLHSAKQRITSTRSRMMSTFTETVNGLKGFDVPQPVPDEEIEKAVCQMVQLRFDSFQTQNAIEVLEQAFSNCEVLTTLECQMVAKAAGITHQQVRTWFQNKRNRGGRKNRRTASTSSLSDRVTEPVAPPRRVISGLPARAKLPVVTDENIHLPLPGAHGSTIHPGGGIRTIRGLPKRKSSVQASSPSESLSSLGSISPAGGFQSPFQGIAAETNVSITVEPREHAQGWVNAKETDTPFDIGQLVSRLQAPEYCDYSTESGLAALTLAKTPSNMSMQSDRAHNPLEVTCAGDDSAPGNEGEEDILALLGQLLTGVGAGNDYDFFTETLDVSNLVPSFTTDLDDPHPIAQNELDELNAFFDLRTMEEEETRVTVQDVETDQSSTESGRTTPGQTTNSKGSTEVLSPSHSQDIPAIAITDDTIPSRDEVLTVETEPPMESLYIAPSVPLPSELSSEPDFDRLPFPHLVPRPPASVASDSTHTHFETESLRAYEDPALMEPPPVILDAYQPYVTDTQTHEFQPSYWDVPAVPAPRYYQPHPALHGYHLQSTPFQPFGHPEPEPLHWIPGVLPFDNPDVNLPPDVPSFEQTQQQQVYPMPIVEPQEWVMVPRSSVADSCPAPHLVPQPHRWHV</sequence>
<gene>
    <name evidence="5" type="ORF">DB88DRAFT_538744</name>
</gene>
<evidence type="ECO:0000259" key="4">
    <source>
        <dbReference type="PROSITE" id="PS50071"/>
    </source>
</evidence>
<feature type="compositionally biased region" description="Low complexity" evidence="3">
    <location>
        <begin position="242"/>
        <end position="258"/>
    </location>
</feature>
<organism evidence="5 6">
    <name type="scientific">Papiliotrema laurentii</name>
    <name type="common">Cryptococcus laurentii</name>
    <dbReference type="NCBI Taxonomy" id="5418"/>
    <lineage>
        <taxon>Eukaryota</taxon>
        <taxon>Fungi</taxon>
        <taxon>Dikarya</taxon>
        <taxon>Basidiomycota</taxon>
        <taxon>Agaricomycotina</taxon>
        <taxon>Tremellomycetes</taxon>
        <taxon>Tremellales</taxon>
        <taxon>Rhynchogastremaceae</taxon>
        <taxon>Papiliotrema</taxon>
    </lineage>
</organism>
<dbReference type="InterPro" id="IPR001356">
    <property type="entry name" value="HD"/>
</dbReference>
<reference evidence="5" key="1">
    <citation type="submission" date="2023-02" db="EMBL/GenBank/DDBJ databases">
        <title>Identification and recombinant expression of a fungal hydrolase from Papiliotrema laurentii that hydrolyzes apple cutin and clears colloidal polyester polyurethane.</title>
        <authorList>
            <consortium name="DOE Joint Genome Institute"/>
            <person name="Roman V.A."/>
            <person name="Bojanowski C."/>
            <person name="Crable B.R."/>
            <person name="Wagner D.N."/>
            <person name="Hung C.S."/>
            <person name="Nadeau L.J."/>
            <person name="Schratz L."/>
            <person name="Haridas S."/>
            <person name="Pangilinan J."/>
            <person name="Lipzen A."/>
            <person name="Na H."/>
            <person name="Yan M."/>
            <person name="Ng V."/>
            <person name="Grigoriev I.V."/>
            <person name="Spatafora J.W."/>
            <person name="Barlow D."/>
            <person name="Biffinger J."/>
            <person name="Kelley-Loughnane N."/>
            <person name="Varaljay V.A."/>
            <person name="Crookes-Goodson W.J."/>
        </authorList>
    </citation>
    <scope>NUCLEOTIDE SEQUENCE</scope>
    <source>
        <strain evidence="5">5307AH</strain>
    </source>
</reference>
<dbReference type="Gene3D" id="1.10.10.60">
    <property type="entry name" value="Homeodomain-like"/>
    <property type="match status" value="1"/>
</dbReference>
<dbReference type="SUPFAM" id="SSF46689">
    <property type="entry name" value="Homeodomain-like"/>
    <property type="match status" value="1"/>
</dbReference>
<feature type="DNA-binding region" description="Homeobox" evidence="1">
    <location>
        <begin position="122"/>
        <end position="171"/>
    </location>
</feature>
<dbReference type="InterPro" id="IPR009057">
    <property type="entry name" value="Homeodomain-like_sf"/>
</dbReference>
<evidence type="ECO:0000256" key="2">
    <source>
        <dbReference type="RuleBase" id="RU000682"/>
    </source>
</evidence>
<keyword evidence="1 2" id="KW-0238">DNA-binding</keyword>
<feature type="region of interest" description="Disordered" evidence="3">
    <location>
        <begin position="216"/>
        <end position="258"/>
    </location>
</feature>
<evidence type="ECO:0000256" key="3">
    <source>
        <dbReference type="SAM" id="MobiDB-lite"/>
    </source>
</evidence>
<proteinExistence type="predicted"/>
<keyword evidence="6" id="KW-1185">Reference proteome</keyword>
<feature type="region of interest" description="Disordered" evidence="3">
    <location>
        <begin position="161"/>
        <end position="193"/>
    </location>
</feature>
<comment type="caution">
    <text evidence="5">The sequence shown here is derived from an EMBL/GenBank/DDBJ whole genome shotgun (WGS) entry which is preliminary data.</text>
</comment>
<dbReference type="AlphaFoldDB" id="A0AAD9FSK3"/>
<dbReference type="EMBL" id="JAODAN010000003">
    <property type="protein sequence ID" value="KAK1925287.1"/>
    <property type="molecule type" value="Genomic_DNA"/>
</dbReference>
<feature type="compositionally biased region" description="Polar residues" evidence="3">
    <location>
        <begin position="440"/>
        <end position="467"/>
    </location>
</feature>
<accession>A0AAD9FSK3</accession>
<keyword evidence="1 2" id="KW-0371">Homeobox</keyword>
<evidence type="ECO:0000313" key="6">
    <source>
        <dbReference type="Proteomes" id="UP001182556"/>
    </source>
</evidence>
<feature type="domain" description="Homeobox" evidence="4">
    <location>
        <begin position="120"/>
        <end position="170"/>
    </location>
</feature>
<keyword evidence="1 2" id="KW-0539">Nucleus</keyword>
<dbReference type="CDD" id="cd00086">
    <property type="entry name" value="homeodomain"/>
    <property type="match status" value="1"/>
</dbReference>
<dbReference type="GO" id="GO:0005634">
    <property type="term" value="C:nucleus"/>
    <property type="evidence" value="ECO:0007669"/>
    <property type="project" value="UniProtKB-SubCell"/>
</dbReference>
<comment type="subcellular location">
    <subcellularLocation>
        <location evidence="1 2">Nucleus</location>
    </subcellularLocation>
</comment>
<name>A0AAD9FSK3_PAPLA</name>
<feature type="region of interest" description="Disordered" evidence="3">
    <location>
        <begin position="428"/>
        <end position="467"/>
    </location>
</feature>
<dbReference type="GO" id="GO:0003677">
    <property type="term" value="F:DNA binding"/>
    <property type="evidence" value="ECO:0007669"/>
    <property type="project" value="UniProtKB-UniRule"/>
</dbReference>
<dbReference type="PROSITE" id="PS50071">
    <property type="entry name" value="HOMEOBOX_2"/>
    <property type="match status" value="1"/>
</dbReference>
<dbReference type="Pfam" id="PF00046">
    <property type="entry name" value="Homeodomain"/>
    <property type="match status" value="1"/>
</dbReference>
<evidence type="ECO:0000256" key="1">
    <source>
        <dbReference type="PROSITE-ProRule" id="PRU00108"/>
    </source>
</evidence>
<dbReference type="Proteomes" id="UP001182556">
    <property type="component" value="Unassembled WGS sequence"/>
</dbReference>
<feature type="compositionally biased region" description="Basic residues" evidence="3">
    <location>
        <begin position="163"/>
        <end position="173"/>
    </location>
</feature>